<dbReference type="AlphaFoldDB" id="A0A2P2LWE8"/>
<reference evidence="1" key="1">
    <citation type="submission" date="2018-02" db="EMBL/GenBank/DDBJ databases">
        <title>Rhizophora mucronata_Transcriptome.</title>
        <authorList>
            <person name="Meera S.P."/>
            <person name="Sreeshan A."/>
            <person name="Augustine A."/>
        </authorList>
    </citation>
    <scope>NUCLEOTIDE SEQUENCE</scope>
    <source>
        <tissue evidence="1">Leaf</tissue>
    </source>
</reference>
<dbReference type="EMBL" id="GGEC01041822">
    <property type="protein sequence ID" value="MBX22306.1"/>
    <property type="molecule type" value="Transcribed_RNA"/>
</dbReference>
<name>A0A2P2LWE8_RHIMU</name>
<proteinExistence type="predicted"/>
<organism evidence="1">
    <name type="scientific">Rhizophora mucronata</name>
    <name type="common">Asiatic mangrove</name>
    <dbReference type="NCBI Taxonomy" id="61149"/>
    <lineage>
        <taxon>Eukaryota</taxon>
        <taxon>Viridiplantae</taxon>
        <taxon>Streptophyta</taxon>
        <taxon>Embryophyta</taxon>
        <taxon>Tracheophyta</taxon>
        <taxon>Spermatophyta</taxon>
        <taxon>Magnoliopsida</taxon>
        <taxon>eudicotyledons</taxon>
        <taxon>Gunneridae</taxon>
        <taxon>Pentapetalae</taxon>
        <taxon>rosids</taxon>
        <taxon>fabids</taxon>
        <taxon>Malpighiales</taxon>
        <taxon>Rhizophoraceae</taxon>
        <taxon>Rhizophora</taxon>
    </lineage>
</organism>
<sequence>MVHIFVNVEPLWPHISLIHHLSPSS</sequence>
<accession>A0A2P2LWE8</accession>
<protein>
    <submittedName>
        <fullName evidence="1">Uncharacterized protein LOC103427996 isoform X1</fullName>
    </submittedName>
</protein>
<evidence type="ECO:0000313" key="1">
    <source>
        <dbReference type="EMBL" id="MBX22306.1"/>
    </source>
</evidence>